<dbReference type="Pfam" id="PF00076">
    <property type="entry name" value="RRM_1"/>
    <property type="match status" value="1"/>
</dbReference>
<name>A0AA36G710_9BILA</name>
<proteinExistence type="predicted"/>
<evidence type="ECO:0000256" key="2">
    <source>
        <dbReference type="SAM" id="Phobius"/>
    </source>
</evidence>
<dbReference type="EMBL" id="CATQJA010002659">
    <property type="protein sequence ID" value="CAJ0580428.1"/>
    <property type="molecule type" value="Genomic_DNA"/>
</dbReference>
<dbReference type="AlphaFoldDB" id="A0AA36G710"/>
<gene>
    <name evidence="4" type="ORF">MSPICULIGERA_LOCUS18626</name>
</gene>
<keyword evidence="2" id="KW-0472">Membrane</keyword>
<keyword evidence="2" id="KW-0812">Transmembrane</keyword>
<keyword evidence="5" id="KW-1185">Reference proteome</keyword>
<evidence type="ECO:0000256" key="1">
    <source>
        <dbReference type="PROSITE-ProRule" id="PRU00176"/>
    </source>
</evidence>
<comment type="caution">
    <text evidence="4">The sequence shown here is derived from an EMBL/GenBank/DDBJ whole genome shotgun (WGS) entry which is preliminary data.</text>
</comment>
<sequence length="259" mass="28754">MSSDKVYVGGLPNDATTQEVEDAFYRYGRIRKVWVARRPPGFAFVEFEDPRDAEDAVKGLDGARICGVSQPFTLAPSLTQPYSLAQPQPFAAPEARRIRRTRGAQEPFSLGLTLAFALKELDEDEDTTTSKPRPATPVDPHTLLLNHQVSFVWCSTLFFCLIASRTKGFPAIVGLNVVAGLITITLISWPLKSEAEESPTYIPDKEPDQVDPLFFPAVGLVILLSISIVYAIYRSLLLLITPTYAEPVLDRHRTDGVYR</sequence>
<dbReference type="InterPro" id="IPR000504">
    <property type="entry name" value="RRM_dom"/>
</dbReference>
<dbReference type="CDD" id="cd12373">
    <property type="entry name" value="RRM_SRSF3_like"/>
    <property type="match status" value="1"/>
</dbReference>
<evidence type="ECO:0000259" key="3">
    <source>
        <dbReference type="PROSITE" id="PS50102"/>
    </source>
</evidence>
<evidence type="ECO:0000313" key="5">
    <source>
        <dbReference type="Proteomes" id="UP001177023"/>
    </source>
</evidence>
<keyword evidence="2" id="KW-1133">Transmembrane helix</keyword>
<keyword evidence="1" id="KW-0694">RNA-binding</keyword>
<feature type="transmembrane region" description="Helical" evidence="2">
    <location>
        <begin position="213"/>
        <end position="233"/>
    </location>
</feature>
<accession>A0AA36G710</accession>
<feature type="non-terminal residue" evidence="4">
    <location>
        <position position="259"/>
    </location>
</feature>
<dbReference type="InterPro" id="IPR050907">
    <property type="entry name" value="SRSF"/>
</dbReference>
<dbReference type="PANTHER" id="PTHR23147">
    <property type="entry name" value="SERINE/ARGININE RICH SPLICING FACTOR"/>
    <property type="match status" value="1"/>
</dbReference>
<dbReference type="GO" id="GO:0003723">
    <property type="term" value="F:RNA binding"/>
    <property type="evidence" value="ECO:0007669"/>
    <property type="project" value="UniProtKB-UniRule"/>
</dbReference>
<dbReference type="SMART" id="SM00360">
    <property type="entry name" value="RRM"/>
    <property type="match status" value="1"/>
</dbReference>
<reference evidence="4" key="1">
    <citation type="submission" date="2023-06" db="EMBL/GenBank/DDBJ databases">
        <authorList>
            <person name="Delattre M."/>
        </authorList>
    </citation>
    <scope>NUCLEOTIDE SEQUENCE</scope>
    <source>
        <strain evidence="4">AF72</strain>
    </source>
</reference>
<dbReference type="Proteomes" id="UP001177023">
    <property type="component" value="Unassembled WGS sequence"/>
</dbReference>
<feature type="transmembrane region" description="Helical" evidence="2">
    <location>
        <begin position="169"/>
        <end position="191"/>
    </location>
</feature>
<dbReference type="PROSITE" id="PS50102">
    <property type="entry name" value="RRM"/>
    <property type="match status" value="1"/>
</dbReference>
<feature type="domain" description="RRM" evidence="3">
    <location>
        <begin position="4"/>
        <end position="79"/>
    </location>
</feature>
<dbReference type="InterPro" id="IPR035979">
    <property type="entry name" value="RBD_domain_sf"/>
</dbReference>
<protein>
    <recommendedName>
        <fullName evidence="3">RRM domain-containing protein</fullName>
    </recommendedName>
</protein>
<organism evidence="4 5">
    <name type="scientific">Mesorhabditis spiculigera</name>
    <dbReference type="NCBI Taxonomy" id="96644"/>
    <lineage>
        <taxon>Eukaryota</taxon>
        <taxon>Metazoa</taxon>
        <taxon>Ecdysozoa</taxon>
        <taxon>Nematoda</taxon>
        <taxon>Chromadorea</taxon>
        <taxon>Rhabditida</taxon>
        <taxon>Rhabditina</taxon>
        <taxon>Rhabditomorpha</taxon>
        <taxon>Rhabditoidea</taxon>
        <taxon>Rhabditidae</taxon>
        <taxon>Mesorhabditinae</taxon>
        <taxon>Mesorhabditis</taxon>
    </lineage>
</organism>
<dbReference type="Gene3D" id="3.30.70.330">
    <property type="match status" value="1"/>
</dbReference>
<evidence type="ECO:0000313" key="4">
    <source>
        <dbReference type="EMBL" id="CAJ0580428.1"/>
    </source>
</evidence>
<dbReference type="InterPro" id="IPR012677">
    <property type="entry name" value="Nucleotide-bd_a/b_plait_sf"/>
</dbReference>
<dbReference type="SUPFAM" id="SSF54928">
    <property type="entry name" value="RNA-binding domain, RBD"/>
    <property type="match status" value="1"/>
</dbReference>